<dbReference type="PRINTS" id="PR00110">
    <property type="entry name" value="ALPHAAMYLASE"/>
</dbReference>
<organism evidence="6 7">
    <name type="scientific">Aerococcus urinaeequi</name>
    <dbReference type="NCBI Taxonomy" id="51665"/>
    <lineage>
        <taxon>Bacteria</taxon>
        <taxon>Bacillati</taxon>
        <taxon>Bacillota</taxon>
        <taxon>Bacilli</taxon>
        <taxon>Lactobacillales</taxon>
        <taxon>Aerococcaceae</taxon>
        <taxon>Aerococcus</taxon>
    </lineage>
</organism>
<dbReference type="Gene3D" id="2.60.40.10">
    <property type="entry name" value="Immunoglobulins"/>
    <property type="match status" value="1"/>
</dbReference>
<gene>
    <name evidence="6" type="ORF">IMX20_08795</name>
</gene>
<dbReference type="PANTHER" id="PTHR10357">
    <property type="entry name" value="ALPHA-AMYLASE FAMILY MEMBER"/>
    <property type="match status" value="1"/>
</dbReference>
<dbReference type="SUPFAM" id="SSF81296">
    <property type="entry name" value="E set domains"/>
    <property type="match status" value="1"/>
</dbReference>
<dbReference type="Pfam" id="PF00128">
    <property type="entry name" value="Alpha-amylase"/>
    <property type="match status" value="1"/>
</dbReference>
<dbReference type="InterPro" id="IPR006046">
    <property type="entry name" value="Alpha_amylase"/>
</dbReference>
<dbReference type="RefSeq" id="WP_197558432.1">
    <property type="nucleotide sequence ID" value="NZ_CP063065.1"/>
</dbReference>
<keyword evidence="3 6" id="KW-0326">Glycosidase</keyword>
<protein>
    <submittedName>
        <fullName evidence="6">Alpha-glycosidase</fullName>
    </submittedName>
</protein>
<dbReference type="InterPro" id="IPR013783">
    <property type="entry name" value="Ig-like_fold"/>
</dbReference>
<evidence type="ECO:0000259" key="5">
    <source>
        <dbReference type="SMART" id="SM00642"/>
    </source>
</evidence>
<accession>A0A7M1KSA9</accession>
<dbReference type="EMBL" id="CP063065">
    <property type="protein sequence ID" value="QOQ79055.1"/>
    <property type="molecule type" value="Genomic_DNA"/>
</dbReference>
<dbReference type="CDD" id="cd02857">
    <property type="entry name" value="E_set_CDase_PDE_N"/>
    <property type="match status" value="1"/>
</dbReference>
<dbReference type="AlphaFoldDB" id="A0A7M1KSA9"/>
<evidence type="ECO:0000256" key="4">
    <source>
        <dbReference type="RuleBase" id="RU003615"/>
    </source>
</evidence>
<keyword evidence="2" id="KW-0378">Hydrolase</keyword>
<evidence type="ECO:0000313" key="7">
    <source>
        <dbReference type="Proteomes" id="UP000595091"/>
    </source>
</evidence>
<dbReference type="InterPro" id="IPR014756">
    <property type="entry name" value="Ig_E-set"/>
</dbReference>
<evidence type="ECO:0000256" key="1">
    <source>
        <dbReference type="ARBA" id="ARBA00008061"/>
    </source>
</evidence>
<dbReference type="Gene3D" id="3.20.20.80">
    <property type="entry name" value="Glycosidases"/>
    <property type="match status" value="1"/>
</dbReference>
<evidence type="ECO:0000313" key="6">
    <source>
        <dbReference type="EMBL" id="QOQ79055.1"/>
    </source>
</evidence>
<dbReference type="Proteomes" id="UP000595091">
    <property type="component" value="Chromosome"/>
</dbReference>
<evidence type="ECO:0000256" key="2">
    <source>
        <dbReference type="ARBA" id="ARBA00022801"/>
    </source>
</evidence>
<sequence>MDSAALYHRPESEFAYLYDEDTVHIRLRTKKNDVAQVDLLAGDTYLHYSEAWYRTNQEMMKVASSDLHDYWQCEWPLAPNRLAYAFRVQDFDGNQVFYCDRGVYPADDAHILGQVNAYFRLPYFHESDRVKTPAWVKDTVWYQIFPERFANGDPTNDPENTLPWGSRAHPRHDDFYGGDLQGIIDHLDYLADLGITGIYLTPIFKGDTNHKYDTSDYMTIDPAFGDAELFGKMVSQAHDQGIRVMLDAVFNHIGYASSQWQDVLDNQDQSIYKNWFHIQDFPVQAFGAIDYSGGERFDRQQLTYQTFAFEPHMPKLNTANPEVKAYLLDVARHYIQTFDIDGWRLDVANEVDHQFWKDFYRTCVNLKEDFYIVGEIWHSAQRFLEGDEFHAIMNYPMTDQIKDFFFGPTGSIGLTSKDQIGDETANRELTNQQFMDRMTSQQMLYRTQTNQAQFNLLDSHDTDRILTRANYDKDKVQSALAFTFLQTGTPCIYYGTEIGLDGGDDPDNRKCMVWEKDKQDQAMWQFTKDLIQMRRNYSDLINLGTLDWSQDLPSERILAFTKTYRGQTLRAYFNQGNQDLQIGLDKNTKIVLTNLAEVEGGYIQVRPGTYMVSVN</sequence>
<dbReference type="GO" id="GO:0043169">
    <property type="term" value="F:cation binding"/>
    <property type="evidence" value="ECO:0007669"/>
    <property type="project" value="InterPro"/>
</dbReference>
<dbReference type="GO" id="GO:0005975">
    <property type="term" value="P:carbohydrate metabolic process"/>
    <property type="evidence" value="ECO:0007669"/>
    <property type="project" value="InterPro"/>
</dbReference>
<name>A0A7M1KSA9_9LACT</name>
<dbReference type="InterPro" id="IPR045857">
    <property type="entry name" value="O16G_dom_2"/>
</dbReference>
<dbReference type="SUPFAM" id="SSF51445">
    <property type="entry name" value="(Trans)glycosidases"/>
    <property type="match status" value="1"/>
</dbReference>
<dbReference type="InterPro" id="IPR017853">
    <property type="entry name" value="GH"/>
</dbReference>
<dbReference type="Pfam" id="PF02903">
    <property type="entry name" value="Alpha-amylase_N"/>
    <property type="match status" value="1"/>
</dbReference>
<dbReference type="PANTHER" id="PTHR10357:SF210">
    <property type="entry name" value="MALTODEXTRIN GLUCOSIDASE"/>
    <property type="match status" value="1"/>
</dbReference>
<proteinExistence type="inferred from homology"/>
<dbReference type="GO" id="GO:0004556">
    <property type="term" value="F:alpha-amylase activity"/>
    <property type="evidence" value="ECO:0007669"/>
    <property type="project" value="InterPro"/>
</dbReference>
<dbReference type="InterPro" id="IPR004185">
    <property type="entry name" value="Glyco_hydro_13_lg-like_dom"/>
</dbReference>
<comment type="similarity">
    <text evidence="1 4">Belongs to the glycosyl hydrolase 13 family.</text>
</comment>
<dbReference type="InterPro" id="IPR006047">
    <property type="entry name" value="GH13_cat_dom"/>
</dbReference>
<reference evidence="6 7" key="1">
    <citation type="submission" date="2020-10" db="EMBL/GenBank/DDBJ databases">
        <title>Plasmid carrying two tetracycline resistance determinant.</title>
        <authorList>
            <person name="Yang Q."/>
        </authorList>
    </citation>
    <scope>NUCLEOTIDE SEQUENCE [LARGE SCALE GENOMIC DNA]</scope>
    <source>
        <strain evidence="6 7">T43</strain>
    </source>
</reference>
<dbReference type="CDD" id="cd11338">
    <property type="entry name" value="AmyAc_CMD"/>
    <property type="match status" value="1"/>
</dbReference>
<dbReference type="Gene3D" id="3.90.400.10">
    <property type="entry name" value="Oligo-1,6-glucosidase, Domain 2"/>
    <property type="match status" value="1"/>
</dbReference>
<feature type="domain" description="Glycosyl hydrolase family 13 catalytic" evidence="5">
    <location>
        <begin position="143"/>
        <end position="534"/>
    </location>
</feature>
<dbReference type="SMART" id="SM00642">
    <property type="entry name" value="Aamy"/>
    <property type="match status" value="1"/>
</dbReference>
<evidence type="ECO:0000256" key="3">
    <source>
        <dbReference type="ARBA" id="ARBA00023295"/>
    </source>
</evidence>